<dbReference type="EMBL" id="CP014502">
    <property type="protein sequence ID" value="ANB13917.1"/>
    <property type="molecule type" value="Genomic_DNA"/>
</dbReference>
<name>A0A161HL35_9ASCO</name>
<dbReference type="KEGG" id="slb:AWJ20_4868"/>
<proteinExistence type="predicted"/>
<evidence type="ECO:0000313" key="1">
    <source>
        <dbReference type="EMBL" id="ANB13917.1"/>
    </source>
</evidence>
<sequence>MKAAILKWAAEDIRQMIRMNDSKQYLTVLHQRGSVGDDIWKRFTMSEKFLQLELEDIRREAEAIHPNWTQQLFQTASEIAQNEGLRKRINEFPAQQQEYRQAFEALRENSIKELTSEKN</sequence>
<dbReference type="OrthoDB" id="73168at2759"/>
<organism evidence="1 2">
    <name type="scientific">Sugiyamaella lignohabitans</name>
    <dbReference type="NCBI Taxonomy" id="796027"/>
    <lineage>
        <taxon>Eukaryota</taxon>
        <taxon>Fungi</taxon>
        <taxon>Dikarya</taxon>
        <taxon>Ascomycota</taxon>
        <taxon>Saccharomycotina</taxon>
        <taxon>Dipodascomycetes</taxon>
        <taxon>Dipodascales</taxon>
        <taxon>Trichomonascaceae</taxon>
        <taxon>Sugiyamaella</taxon>
    </lineage>
</organism>
<dbReference type="AlphaFoldDB" id="A0A161HL35"/>
<evidence type="ECO:0000313" key="2">
    <source>
        <dbReference type="Proteomes" id="UP000189580"/>
    </source>
</evidence>
<dbReference type="PANTHER" id="PTHR28229">
    <property type="entry name" value="TRANSLOCATION PROTEIN SEC66"/>
    <property type="match status" value="1"/>
</dbReference>
<keyword evidence="2" id="KW-1185">Reference proteome</keyword>
<dbReference type="Pfam" id="PF09802">
    <property type="entry name" value="Sec66"/>
    <property type="match status" value="1"/>
</dbReference>
<dbReference type="InterPro" id="IPR018624">
    <property type="entry name" value="Sec66"/>
</dbReference>
<dbReference type="RefSeq" id="XP_018736394.1">
    <property type="nucleotide sequence ID" value="XM_018881968.1"/>
</dbReference>
<protein>
    <submittedName>
        <fullName evidence="1">Sec63 complex subunit SEC66</fullName>
    </submittedName>
</protein>
<gene>
    <name evidence="1" type="primary">SEC66</name>
    <name evidence="1" type="ORF">AWJ20_4868</name>
</gene>
<dbReference type="GeneID" id="30037046"/>
<dbReference type="Proteomes" id="UP000189580">
    <property type="component" value="Chromosome d"/>
</dbReference>
<reference evidence="1 2" key="1">
    <citation type="submission" date="2016-02" db="EMBL/GenBank/DDBJ databases">
        <title>Complete genome sequence and transcriptome regulation of the pentose utilising yeast Sugiyamaella lignohabitans.</title>
        <authorList>
            <person name="Bellasio M."/>
            <person name="Peymann A."/>
            <person name="Valli M."/>
            <person name="Sipitzky M."/>
            <person name="Graf A."/>
            <person name="Sauer M."/>
            <person name="Marx H."/>
            <person name="Mattanovich D."/>
        </authorList>
    </citation>
    <scope>NUCLEOTIDE SEQUENCE [LARGE SCALE GENOMIC DNA]</scope>
    <source>
        <strain evidence="1 2">CBS 10342</strain>
    </source>
</reference>
<dbReference type="GO" id="GO:0031204">
    <property type="term" value="P:post-translational protein targeting to membrane, translocation"/>
    <property type="evidence" value="ECO:0007669"/>
    <property type="project" value="InterPro"/>
</dbReference>
<dbReference type="GO" id="GO:0031207">
    <property type="term" value="C:Sec62/Sec63 complex"/>
    <property type="evidence" value="ECO:0007669"/>
    <property type="project" value="InterPro"/>
</dbReference>
<dbReference type="PANTHER" id="PTHR28229:SF1">
    <property type="entry name" value="TRANSLOCATION PROTEIN SEC66"/>
    <property type="match status" value="1"/>
</dbReference>
<accession>A0A161HL35</accession>